<organism evidence="17 18">
    <name type="scientific">Sphaceloma murrayae</name>
    <dbReference type="NCBI Taxonomy" id="2082308"/>
    <lineage>
        <taxon>Eukaryota</taxon>
        <taxon>Fungi</taxon>
        <taxon>Dikarya</taxon>
        <taxon>Ascomycota</taxon>
        <taxon>Pezizomycotina</taxon>
        <taxon>Dothideomycetes</taxon>
        <taxon>Dothideomycetidae</taxon>
        <taxon>Myriangiales</taxon>
        <taxon>Elsinoaceae</taxon>
        <taxon>Sphaceloma</taxon>
    </lineage>
</organism>
<dbReference type="Pfam" id="PF00933">
    <property type="entry name" value="Glyco_hydro_3"/>
    <property type="match status" value="1"/>
</dbReference>
<dbReference type="Gene3D" id="3.40.50.1700">
    <property type="entry name" value="Glycoside hydrolase family 3 C-terminal domain"/>
    <property type="match status" value="1"/>
</dbReference>
<evidence type="ECO:0000256" key="5">
    <source>
        <dbReference type="ARBA" id="ARBA00012744"/>
    </source>
</evidence>
<dbReference type="InterPro" id="IPR019800">
    <property type="entry name" value="Glyco_hydro_3_AS"/>
</dbReference>
<evidence type="ECO:0000256" key="10">
    <source>
        <dbReference type="ARBA" id="ARBA00023180"/>
    </source>
</evidence>
<evidence type="ECO:0000256" key="9">
    <source>
        <dbReference type="ARBA" id="ARBA00023001"/>
    </source>
</evidence>
<dbReference type="InParanoid" id="A0A2K1QXX8"/>
<evidence type="ECO:0000256" key="13">
    <source>
        <dbReference type="ARBA" id="ARBA00023326"/>
    </source>
</evidence>
<dbReference type="PROSITE" id="PS00775">
    <property type="entry name" value="GLYCOSYL_HYDROL_F3"/>
    <property type="match status" value="1"/>
</dbReference>
<dbReference type="PANTHER" id="PTHR42715">
    <property type="entry name" value="BETA-GLUCOSIDASE"/>
    <property type="match status" value="1"/>
</dbReference>
<dbReference type="InterPro" id="IPR036881">
    <property type="entry name" value="Glyco_hydro_3_C_sf"/>
</dbReference>
<keyword evidence="12 14" id="KW-0326">Glycosidase</keyword>
<evidence type="ECO:0000256" key="8">
    <source>
        <dbReference type="ARBA" id="ARBA00022801"/>
    </source>
</evidence>
<dbReference type="InterPro" id="IPR001764">
    <property type="entry name" value="Glyco_hydro_3_N"/>
</dbReference>
<evidence type="ECO:0000313" key="18">
    <source>
        <dbReference type="Proteomes" id="UP000243797"/>
    </source>
</evidence>
<dbReference type="GO" id="GO:0030245">
    <property type="term" value="P:cellulose catabolic process"/>
    <property type="evidence" value="ECO:0007669"/>
    <property type="project" value="UniProtKB-UniPathway"/>
</dbReference>
<dbReference type="Pfam" id="PF01915">
    <property type="entry name" value="Glyco_hydro_3_C"/>
    <property type="match status" value="1"/>
</dbReference>
<evidence type="ECO:0000256" key="4">
    <source>
        <dbReference type="ARBA" id="ARBA00005336"/>
    </source>
</evidence>
<dbReference type="OrthoDB" id="416222at2759"/>
<dbReference type="InterPro" id="IPR002772">
    <property type="entry name" value="Glyco_hydro_3_C"/>
</dbReference>
<evidence type="ECO:0000256" key="6">
    <source>
        <dbReference type="ARBA" id="ARBA00022525"/>
    </source>
</evidence>
<feature type="chain" id="PRO_5014423600" description="beta-glucosidase" evidence="15">
    <location>
        <begin position="21"/>
        <end position="799"/>
    </location>
</feature>
<evidence type="ECO:0000259" key="16">
    <source>
        <dbReference type="SMART" id="SM01217"/>
    </source>
</evidence>
<sequence>MHTLSLVSLTAAVFVGHAAAQSSTGNQTTDAITWRELYYNYGRSPPVYPSPQGPGIGSWAEAYEKARAMVANMTNQEKENATVGYASLTNGCSGNSGPVSRLGFPGLCLNDGPAGVRGTEGVSAFASGVHVGASWNRELTLQRGRFMGAEYKAKGVTMALGPAAGAIGRLALGGRNWEGFSNDPYLMGILTADTVLGLQESVIACTKHVVGNEQETNRVVAGLNASVSSNIDDRAMHELYMWPFADAVKAGTAAMMCSFNRINGSYGCQNSAVLNGLLKTDLGFEGFVVSDWYAQQSGVASAQAGLDMVMPVSPYWSGNLVGAVANGSIEQARLDDMVTRIVAAWYQINPVENPGFGIPLNLSLPHAFTNARDPASKDHLLQEAIEGHVLVKNVNNALPLKRPNSLSVFGWDARAPQKSNHPLVGFGKWALGFESLDINESDDFTLFPVLNRTTGPIAIARNGTLIAGGGSGSVTPPYISAPLDALFDRAREDSTWIEFDTNSVDPLVNQGSSACLVFINHYAAEAFDMPNLADDESDQLVTNVASQCNNTMVVIHNAGIRLVDPWIDNPNITAVIYGHLPGQDSGRALVELLYGCQSFSGRLPYTVGRSEADYGSLLRPDAPSADSDYYLQSNFTEGVYIDYKSFIARNVTPRFPFGFGLTYSDFSYADLAVDVQTDNLPELPPDQDVTAQGGHPSLWEKVVTVRATVSNVGSVKAAEVPQLYLGVPAEGSPPKQLRGFAKETIEPGQSVEVEFPLLRRDVSYWDVVRQEWAVVKGRQYTVCVGKDVGRCELTGQFTL</sequence>
<evidence type="ECO:0000256" key="15">
    <source>
        <dbReference type="SAM" id="SignalP"/>
    </source>
</evidence>
<dbReference type="InterPro" id="IPR017853">
    <property type="entry name" value="GH"/>
</dbReference>
<dbReference type="GO" id="GO:0008422">
    <property type="term" value="F:beta-glucosidase activity"/>
    <property type="evidence" value="ECO:0007669"/>
    <property type="project" value="UniProtKB-EC"/>
</dbReference>
<keyword evidence="7 15" id="KW-0732">Signal</keyword>
<keyword evidence="11 14" id="KW-0119">Carbohydrate metabolism</keyword>
<keyword evidence="9" id="KW-0136">Cellulose degradation</keyword>
<keyword evidence="8 14" id="KW-0378">Hydrolase</keyword>
<evidence type="ECO:0000256" key="2">
    <source>
        <dbReference type="ARBA" id="ARBA00004613"/>
    </source>
</evidence>
<dbReference type="SMART" id="SM01217">
    <property type="entry name" value="Fn3_like"/>
    <property type="match status" value="1"/>
</dbReference>
<reference evidence="17 18" key="1">
    <citation type="submission" date="2017-06" db="EMBL/GenBank/DDBJ databases">
        <title>Draft genome sequence of a variant of Elsinoe murrayae.</title>
        <authorList>
            <person name="Cheng Q."/>
        </authorList>
    </citation>
    <scope>NUCLEOTIDE SEQUENCE [LARGE SCALE GENOMIC DNA]</scope>
    <source>
        <strain evidence="17 18">CQ-2017a</strain>
    </source>
</reference>
<dbReference type="FunFam" id="3.20.20.300:FF:000002">
    <property type="entry name" value="Probable beta-glucosidase"/>
    <property type="match status" value="1"/>
</dbReference>
<evidence type="ECO:0000256" key="14">
    <source>
        <dbReference type="RuleBase" id="RU361161"/>
    </source>
</evidence>
<keyword evidence="13 14" id="KW-0624">Polysaccharide degradation</keyword>
<dbReference type="EC" id="3.2.1.21" evidence="5 14"/>
<dbReference type="GO" id="GO:0005576">
    <property type="term" value="C:extracellular region"/>
    <property type="evidence" value="ECO:0007669"/>
    <property type="project" value="UniProtKB-SubCell"/>
</dbReference>
<evidence type="ECO:0000256" key="12">
    <source>
        <dbReference type="ARBA" id="ARBA00023295"/>
    </source>
</evidence>
<feature type="domain" description="Fibronectin type III-like" evidence="16">
    <location>
        <begin position="719"/>
        <end position="788"/>
    </location>
</feature>
<dbReference type="Proteomes" id="UP000243797">
    <property type="component" value="Unassembled WGS sequence"/>
</dbReference>
<dbReference type="Gene3D" id="3.20.20.300">
    <property type="entry name" value="Glycoside hydrolase, family 3, N-terminal domain"/>
    <property type="match status" value="1"/>
</dbReference>
<dbReference type="SUPFAM" id="SSF51445">
    <property type="entry name" value="(Trans)glycosidases"/>
    <property type="match status" value="1"/>
</dbReference>
<dbReference type="SUPFAM" id="SSF52279">
    <property type="entry name" value="Beta-D-glucan exohydrolase, C-terminal domain"/>
    <property type="match status" value="1"/>
</dbReference>
<feature type="signal peptide" evidence="15">
    <location>
        <begin position="1"/>
        <end position="20"/>
    </location>
</feature>
<dbReference type="UniPathway" id="UPA00696"/>
<dbReference type="EMBL" id="NKHZ01000029">
    <property type="protein sequence ID" value="PNS19763.1"/>
    <property type="molecule type" value="Genomic_DNA"/>
</dbReference>
<dbReference type="AlphaFoldDB" id="A0A2K1QXX8"/>
<evidence type="ECO:0000256" key="7">
    <source>
        <dbReference type="ARBA" id="ARBA00022729"/>
    </source>
</evidence>
<gene>
    <name evidence="17" type="ORF">CAC42_7730</name>
</gene>
<keyword evidence="10" id="KW-0325">Glycoprotein</keyword>
<dbReference type="InterPro" id="IPR026891">
    <property type="entry name" value="Fn3-like"/>
</dbReference>
<dbReference type="InterPro" id="IPR013783">
    <property type="entry name" value="Ig-like_fold"/>
</dbReference>
<keyword evidence="6" id="KW-0964">Secreted</keyword>
<dbReference type="InterPro" id="IPR036962">
    <property type="entry name" value="Glyco_hydro_3_N_sf"/>
</dbReference>
<comment type="pathway">
    <text evidence="3 14">Glycan metabolism; cellulose degradation.</text>
</comment>
<evidence type="ECO:0000256" key="3">
    <source>
        <dbReference type="ARBA" id="ARBA00004987"/>
    </source>
</evidence>
<proteinExistence type="inferred from homology"/>
<dbReference type="PRINTS" id="PR00133">
    <property type="entry name" value="GLHYDRLASE3"/>
</dbReference>
<accession>A0A2K1QXX8</accession>
<comment type="catalytic activity">
    <reaction evidence="1 14">
        <text>Hydrolysis of terminal, non-reducing beta-D-glucosyl residues with release of beta-D-glucose.</text>
        <dbReference type="EC" id="3.2.1.21"/>
    </reaction>
</comment>
<comment type="subcellular location">
    <subcellularLocation>
        <location evidence="2">Secreted</location>
    </subcellularLocation>
</comment>
<dbReference type="Gene3D" id="2.60.40.10">
    <property type="entry name" value="Immunoglobulins"/>
    <property type="match status" value="1"/>
</dbReference>
<protein>
    <recommendedName>
        <fullName evidence="5 14">beta-glucosidase</fullName>
        <ecNumber evidence="5 14">3.2.1.21</ecNumber>
    </recommendedName>
</protein>
<comment type="similarity">
    <text evidence="4 14">Belongs to the glycosyl hydrolase 3 family.</text>
</comment>
<evidence type="ECO:0000256" key="11">
    <source>
        <dbReference type="ARBA" id="ARBA00023277"/>
    </source>
</evidence>
<evidence type="ECO:0000256" key="1">
    <source>
        <dbReference type="ARBA" id="ARBA00000448"/>
    </source>
</evidence>
<dbReference type="PANTHER" id="PTHR42715:SF5">
    <property type="entry name" value="BETA-GLUCOSIDASE M-RELATED"/>
    <property type="match status" value="1"/>
</dbReference>
<name>A0A2K1QXX8_9PEZI</name>
<dbReference type="InterPro" id="IPR050288">
    <property type="entry name" value="Cellulose_deg_GH3"/>
</dbReference>
<dbReference type="Pfam" id="PF14310">
    <property type="entry name" value="Fn3-like"/>
    <property type="match status" value="1"/>
</dbReference>
<dbReference type="STRING" id="2082308.A0A2K1QXX8"/>
<evidence type="ECO:0000313" key="17">
    <source>
        <dbReference type="EMBL" id="PNS19763.1"/>
    </source>
</evidence>
<keyword evidence="18" id="KW-1185">Reference proteome</keyword>
<comment type="caution">
    <text evidence="17">The sequence shown here is derived from an EMBL/GenBank/DDBJ whole genome shotgun (WGS) entry which is preliminary data.</text>
</comment>